<accession>A0A1I0BJB2</accession>
<dbReference type="GeneID" id="78287193"/>
<dbReference type="Proteomes" id="UP000198558">
    <property type="component" value="Unassembled WGS sequence"/>
</dbReference>
<dbReference type="OrthoDB" id="2329786at2"/>
<evidence type="ECO:0000313" key="2">
    <source>
        <dbReference type="Proteomes" id="UP000198558"/>
    </source>
</evidence>
<evidence type="ECO:0000313" key="1">
    <source>
        <dbReference type="EMBL" id="SET07083.1"/>
    </source>
</evidence>
<dbReference type="AlphaFoldDB" id="A0A1I0BJB2"/>
<reference evidence="2" key="1">
    <citation type="submission" date="2016-10" db="EMBL/GenBank/DDBJ databases">
        <authorList>
            <person name="Varghese N."/>
            <person name="Submissions S."/>
        </authorList>
    </citation>
    <scope>NUCLEOTIDE SEQUENCE [LARGE SCALE GENOMIC DNA]</scope>
    <source>
        <strain evidence="2">DSM 1551</strain>
    </source>
</reference>
<keyword evidence="2" id="KW-1185">Reference proteome</keyword>
<protein>
    <submittedName>
        <fullName evidence="1">Uncharacterized protein</fullName>
    </submittedName>
</protein>
<proteinExistence type="predicted"/>
<dbReference type="RefSeq" id="WP_092351472.1">
    <property type="nucleotide sequence ID" value="NZ_FOIN01000001.1"/>
</dbReference>
<dbReference type="EMBL" id="FOIN01000001">
    <property type="protein sequence ID" value="SET07083.1"/>
    <property type="molecule type" value="Genomic_DNA"/>
</dbReference>
<organism evidence="1 2">
    <name type="scientific">Thomasclavelia cocleata</name>
    <dbReference type="NCBI Taxonomy" id="69824"/>
    <lineage>
        <taxon>Bacteria</taxon>
        <taxon>Bacillati</taxon>
        <taxon>Bacillota</taxon>
        <taxon>Erysipelotrichia</taxon>
        <taxon>Erysipelotrichales</taxon>
        <taxon>Coprobacillaceae</taxon>
        <taxon>Thomasclavelia</taxon>
    </lineage>
</organism>
<name>A0A1I0BJB2_9FIRM</name>
<gene>
    <name evidence="1" type="ORF">SAMN04489758_101149</name>
</gene>
<sequence length="468" mass="54293">MNNNENMLLDVEFEVDKSFDSKKFLKLKLRIMHDGKAAHKISFLPDSLKEAENTLYNSPILANVIFDDKNQPQFSSHDKHIEKDYAGNVRIIYDEIPIGVITESSTYEIKKESGRNYVYAEAYIWKRYSNYALDIINRDKNIKLSAEIQILDFYIDKKTNYKVVKKFKYDGITLLGNHRNPGMKNAQATIEFDNSKIDKKEYMIAIMNELKQCLHDFDNKNSKEGGDKILQVEKNKTDENQENKITDTITVKDSIEFELTANEVRKAICDAVRGLSVNSTSYIWLNDYDSKYLYLNKEQKINGVYTTNHLRRSYTLNDGKVTIGDDEIETVNKILTIDEWNTLETERKKQDIEFDELKAFKVNTVKAQRKAQLDVLFDKFDSSLKDVKEYVELKKNNVDFDLKTIEEKCFALFGRTKLESSVNFDESNNGKNSDGNKIEVVVTGADAEFEDDSQNDYLGGYLNKYYNK</sequence>